<dbReference type="FunFam" id="2.40.10.10:FF:000006">
    <property type="entry name" value="Serine proteinase stubble"/>
    <property type="match status" value="2"/>
</dbReference>
<feature type="domain" description="Peptidase S1" evidence="15">
    <location>
        <begin position="607"/>
        <end position="837"/>
    </location>
</feature>
<feature type="domain" description="Guanylate cyclase" evidence="14">
    <location>
        <begin position="89"/>
        <end position="215"/>
    </location>
</feature>
<dbReference type="Pfam" id="PF00089">
    <property type="entry name" value="Trypsin"/>
    <property type="match status" value="4"/>
</dbReference>
<dbReference type="InterPro" id="IPR033116">
    <property type="entry name" value="TRYPSIN_SER"/>
</dbReference>
<dbReference type="Proteomes" id="UP000655588">
    <property type="component" value="Unassembled WGS sequence"/>
</dbReference>
<dbReference type="GO" id="GO:0035556">
    <property type="term" value="P:intracellular signal transduction"/>
    <property type="evidence" value="ECO:0007669"/>
    <property type="project" value="InterPro"/>
</dbReference>
<keyword evidence="17" id="KW-1185">Reference proteome</keyword>
<evidence type="ECO:0000256" key="9">
    <source>
        <dbReference type="ARBA" id="ARBA00023157"/>
    </source>
</evidence>
<evidence type="ECO:0000259" key="14">
    <source>
        <dbReference type="PROSITE" id="PS50125"/>
    </source>
</evidence>
<feature type="domain" description="Peptidase S1" evidence="15">
    <location>
        <begin position="889"/>
        <end position="1145"/>
    </location>
</feature>
<comment type="caution">
    <text evidence="16">The sequence shown here is derived from an EMBL/GenBank/DDBJ whole genome shotgun (WGS) entry which is preliminary data.</text>
</comment>
<dbReference type="GO" id="GO:0006508">
    <property type="term" value="P:proteolysis"/>
    <property type="evidence" value="ECO:0007669"/>
    <property type="project" value="UniProtKB-KW"/>
</dbReference>
<dbReference type="PROSITE" id="PS00135">
    <property type="entry name" value="TRYPSIN_SER"/>
    <property type="match status" value="2"/>
</dbReference>
<dbReference type="Gene3D" id="2.40.10.10">
    <property type="entry name" value="Trypsin-like serine proteases"/>
    <property type="match status" value="4"/>
</dbReference>
<dbReference type="FunFam" id="2.40.10.10:FF:000054">
    <property type="entry name" value="Complement C1r subcomponent"/>
    <property type="match status" value="1"/>
</dbReference>
<evidence type="ECO:0000256" key="2">
    <source>
        <dbReference type="ARBA" id="ARBA00012202"/>
    </source>
</evidence>
<keyword evidence="5" id="KW-0732">Signal</keyword>
<dbReference type="InterPro" id="IPR001254">
    <property type="entry name" value="Trypsin_dom"/>
</dbReference>
<keyword evidence="4 13" id="KW-0645">Protease</keyword>
<protein>
    <recommendedName>
        <fullName evidence="2">guanylate cyclase</fullName>
        <ecNumber evidence="2">4.6.1.2</ecNumber>
    </recommendedName>
</protein>
<keyword evidence="7 13" id="KW-0378">Hydrolase</keyword>
<dbReference type="GO" id="GO:0004383">
    <property type="term" value="F:guanylate cyclase activity"/>
    <property type="evidence" value="ECO:0007669"/>
    <property type="project" value="UniProtKB-EC"/>
</dbReference>
<dbReference type="FunFam" id="2.40.10.10:FF:000068">
    <property type="entry name" value="transmembrane protease serine 2"/>
    <property type="match status" value="1"/>
</dbReference>
<evidence type="ECO:0000256" key="10">
    <source>
        <dbReference type="ARBA" id="ARBA00023180"/>
    </source>
</evidence>
<dbReference type="EC" id="4.6.1.2" evidence="2"/>
<dbReference type="CDD" id="cd07302">
    <property type="entry name" value="CHD"/>
    <property type="match status" value="1"/>
</dbReference>
<dbReference type="SMART" id="SM00020">
    <property type="entry name" value="Tryp_SPc"/>
    <property type="match status" value="4"/>
</dbReference>
<dbReference type="PRINTS" id="PR00722">
    <property type="entry name" value="CHYMOTRYPSIN"/>
</dbReference>
<evidence type="ECO:0000313" key="16">
    <source>
        <dbReference type="EMBL" id="KAF3428378.1"/>
    </source>
</evidence>
<dbReference type="Pfam" id="PF00211">
    <property type="entry name" value="Guanylate_cyc"/>
    <property type="match status" value="1"/>
</dbReference>
<dbReference type="InterPro" id="IPR001054">
    <property type="entry name" value="A/G_cyclase"/>
</dbReference>
<accession>A0A833RU32</accession>
<proteinExistence type="predicted"/>
<dbReference type="EMBL" id="WNWW01000217">
    <property type="protein sequence ID" value="KAF3428378.1"/>
    <property type="molecule type" value="Genomic_DNA"/>
</dbReference>
<evidence type="ECO:0000259" key="15">
    <source>
        <dbReference type="PROSITE" id="PS50240"/>
    </source>
</evidence>
<keyword evidence="9" id="KW-1015">Disulfide bond</keyword>
<dbReference type="PROSITE" id="PS50240">
    <property type="entry name" value="TRYPSIN_DOM"/>
    <property type="match status" value="4"/>
</dbReference>
<dbReference type="Gene3D" id="3.30.70.1230">
    <property type="entry name" value="Nucleotide cyclase"/>
    <property type="match status" value="1"/>
</dbReference>
<dbReference type="GO" id="GO:0005615">
    <property type="term" value="C:extracellular space"/>
    <property type="evidence" value="ECO:0007669"/>
    <property type="project" value="TreeGrafter"/>
</dbReference>
<dbReference type="PROSITE" id="PS50125">
    <property type="entry name" value="GUANYLATE_CYCLASE_2"/>
    <property type="match status" value="1"/>
</dbReference>
<reference evidence="16" key="1">
    <citation type="submission" date="2019-11" db="EMBL/GenBank/DDBJ databases">
        <title>The nuclear and mitochondrial genomes of Frieseomelitta varia - a highly eusocial stingless bee (Meliponini) with a permanently sterile worker caste.</title>
        <authorList>
            <person name="Freitas F.C.P."/>
            <person name="Lourenco A.P."/>
            <person name="Nunes F.M.F."/>
            <person name="Paschoal A.R."/>
            <person name="Abreu F.C.P."/>
            <person name="Barbin F.O."/>
            <person name="Bataglia L."/>
            <person name="Cardoso-Junior C.A.M."/>
            <person name="Cervoni M.S."/>
            <person name="Silva S.R."/>
            <person name="Dalarmi F."/>
            <person name="Del Lama M.A."/>
            <person name="Depintor T.S."/>
            <person name="Ferreira K.M."/>
            <person name="Goria P.S."/>
            <person name="Jaskot M.C."/>
            <person name="Lago D.C."/>
            <person name="Luna-Lucena D."/>
            <person name="Moda L.M."/>
            <person name="Nascimento L."/>
            <person name="Pedrino M."/>
            <person name="Rabico F.O."/>
            <person name="Sanches F.C."/>
            <person name="Santos D.E."/>
            <person name="Santos C.G."/>
            <person name="Vieira J."/>
            <person name="Lopes T.F."/>
            <person name="Barchuk A.R."/>
            <person name="Hartfelder K."/>
            <person name="Simoes Z.L.P."/>
            <person name="Bitondi M.M.G."/>
            <person name="Pinheiro D.G."/>
        </authorList>
    </citation>
    <scope>NUCLEOTIDE SEQUENCE</scope>
    <source>
        <strain evidence="16">USP_RPSP 00005682</strain>
        <tissue evidence="16">Whole individual</tissue>
    </source>
</reference>
<evidence type="ECO:0000256" key="7">
    <source>
        <dbReference type="ARBA" id="ARBA00022801"/>
    </source>
</evidence>
<keyword evidence="6" id="KW-0547">Nucleotide-binding</keyword>
<evidence type="ECO:0000256" key="3">
    <source>
        <dbReference type="ARBA" id="ARBA00022525"/>
    </source>
</evidence>
<dbReference type="InterPro" id="IPR029787">
    <property type="entry name" value="Nucleotide_cyclase"/>
</dbReference>
<dbReference type="SMART" id="SM00044">
    <property type="entry name" value="CYCc"/>
    <property type="match status" value="1"/>
</dbReference>
<dbReference type="GO" id="GO:0004252">
    <property type="term" value="F:serine-type endopeptidase activity"/>
    <property type="evidence" value="ECO:0007669"/>
    <property type="project" value="InterPro"/>
</dbReference>
<dbReference type="InterPro" id="IPR011645">
    <property type="entry name" value="HNOB_dom_associated"/>
</dbReference>
<sequence length="1446" mass="160407">MGLYLNDLNPHGLSRELVLAGWQHCGRLEMMFERAEQRSTELENSYALLDRWKNKSDELLYSMIPQTVADRLRAGASPLSTCESFESISVLFCELCDLDYSTIEGAMDIVSSMNAVYSCFDSLMDEFNVYKVETVGRVYMAASGAPDRTENHAQNIADVSLELLKHVRSLKLPSGVDIQIRIGIHSGPAVAGVVGIKVPRYCFFGDTVNTASRMQTTSLPGKVHISSDTKALLPPDRYHVESRGLVWVKERNLPVSNVQTHYNVTSAEVDDLLSIDEVSYIDFNSNASIPSKRPNVCNNCVCGVGRKTRIVGGNVTSVYEFPWIVSMSKQGTFYCAGSLITRKHVLTAAHCMEGFDKRSIKLVLVDNDREKFDKNAIIRRIKSVVIHEKFHSYTYNNDIAIIEMDRPVNVNGIVRTACLPEDKAIDYTGATATVIGWGRTGESEPVSNELRRVNLPILSQEECDQSGYQTNRISENMFCAGYLEGDLDACFGDSGGPLHVKGTFGHLEVIVSNRKMMCRRTVSRETWTFGSILLLFAHVASLNVKFLQNNSLTTSNFSITNSIRNRKGKFLFDELFGLDISSTLDDDDPVSRNCTCECGISNQEDRIVGGRPTTPNKYPWVARLVYEGRFHCGASLVNNDYVITAAHCVRRLKRSKIRVILGDYDQHVNTDGKAIMRAVSAVIRHRNFDMNSYNHDVALLKLRKSVKFSKTVRPVCLPQKDSDPAGKEGTVVGWGRTSEGGMLAGQVHEVQVPILSLIQCRKMKYRANRITENMVCAGRGSQDSCQGDSGGPLLVQEGDKLEIVGIVSWGVGCGRPGYPGVYTRVTRYLNWINTNMKEGSYIFMNFQATTFGEKVKNFFGIFGNKPPSALEAPGPCYCSCGLRNEESRIVGGQTTRMNEFPWMARLSYLNKFYCGGTLINDRYVLTAAHCVKGNDLILQRSTISFPSPVFRFMWFMIKVTFGEHDRCTETGSETRYVVRVQTGDFSFLNFDNDIALLRLNERVPFGDTIRPICLPSQRDKDYTGTKAIASGWGTLHEEGKPSCLLQEVEVPVMSLQDCRNTSYSPRMISDNMMCAGYLDGQKDSCQGDSGGPLIAEREDKKYELIGVVSWGNGCARAGYPVVASVVSTAERKAMKLQNFVEHLVCGLLLVLISRSIHCSKFNSSNVQEDELGQTRGVLDFLFGRFRTCGNCLCGRPNRSSETRFLGGEYTKSHEFPWLANIHVKSKLLVSGALINDRYVLSSASPFIGVTTPEVKVSFGEYDRCNLDTSSTIVSVESLILYPEYNMESHAHNLALIKLSQPIKFDRRISPICLPNPGSTYLGQVGTLVGWTLSTGEDTNNNQTCRPRKLGLPILGREECIGSGINSMNFHDDSGCVGVLGGSSIVCENDVGSSVQYRSYAGVYDLVGIISDINKCGSTAAISIFTRIGPHLNWILQQTKNACYCSK</sequence>
<keyword evidence="11" id="KW-0456">Lyase</keyword>
<dbReference type="SUPFAM" id="SSF50494">
    <property type="entry name" value="Trypsin-like serine proteases"/>
    <property type="match status" value="4"/>
</dbReference>
<dbReference type="PANTHER" id="PTHR24264">
    <property type="entry name" value="TRYPSIN-RELATED"/>
    <property type="match status" value="1"/>
</dbReference>
<feature type="domain" description="Peptidase S1" evidence="15">
    <location>
        <begin position="1204"/>
        <end position="1439"/>
    </location>
</feature>
<feature type="domain" description="Peptidase S1" evidence="15">
    <location>
        <begin position="310"/>
        <end position="552"/>
    </location>
</feature>
<dbReference type="InterPro" id="IPR018114">
    <property type="entry name" value="TRYPSIN_HIS"/>
</dbReference>
<evidence type="ECO:0000256" key="6">
    <source>
        <dbReference type="ARBA" id="ARBA00022741"/>
    </source>
</evidence>
<dbReference type="InterPro" id="IPR009003">
    <property type="entry name" value="Peptidase_S1_PA"/>
</dbReference>
<dbReference type="InterPro" id="IPR050127">
    <property type="entry name" value="Serine_Proteases_S1"/>
</dbReference>
<evidence type="ECO:0000256" key="13">
    <source>
        <dbReference type="RuleBase" id="RU363034"/>
    </source>
</evidence>
<evidence type="ECO:0000256" key="11">
    <source>
        <dbReference type="ARBA" id="ARBA00023239"/>
    </source>
</evidence>
<dbReference type="GO" id="GO:0000166">
    <property type="term" value="F:nucleotide binding"/>
    <property type="evidence" value="ECO:0007669"/>
    <property type="project" value="UniProtKB-KW"/>
</dbReference>
<dbReference type="PROSITE" id="PS00134">
    <property type="entry name" value="TRYPSIN_HIS"/>
    <property type="match status" value="2"/>
</dbReference>
<comment type="subcellular location">
    <subcellularLocation>
        <location evidence="1">Secreted</location>
    </subcellularLocation>
</comment>
<evidence type="ECO:0000256" key="4">
    <source>
        <dbReference type="ARBA" id="ARBA00022670"/>
    </source>
</evidence>
<dbReference type="InterPro" id="IPR001314">
    <property type="entry name" value="Peptidase_S1A"/>
</dbReference>
<dbReference type="Pfam" id="PF07701">
    <property type="entry name" value="HNOBA"/>
    <property type="match status" value="1"/>
</dbReference>
<gene>
    <name evidence="16" type="ORF">E2986_13729</name>
</gene>
<evidence type="ECO:0000256" key="1">
    <source>
        <dbReference type="ARBA" id="ARBA00004613"/>
    </source>
</evidence>
<keyword evidence="12" id="KW-0141">cGMP biosynthesis</keyword>
<evidence type="ECO:0000256" key="12">
    <source>
        <dbReference type="ARBA" id="ARBA00023293"/>
    </source>
</evidence>
<keyword evidence="10" id="KW-0325">Glycoprotein</keyword>
<keyword evidence="3" id="KW-0964">Secreted</keyword>
<evidence type="ECO:0000313" key="17">
    <source>
        <dbReference type="Proteomes" id="UP000655588"/>
    </source>
</evidence>
<dbReference type="InterPro" id="IPR043504">
    <property type="entry name" value="Peptidase_S1_PA_chymotrypsin"/>
</dbReference>
<organism evidence="16 17">
    <name type="scientific">Frieseomelitta varia</name>
    <dbReference type="NCBI Taxonomy" id="561572"/>
    <lineage>
        <taxon>Eukaryota</taxon>
        <taxon>Metazoa</taxon>
        <taxon>Ecdysozoa</taxon>
        <taxon>Arthropoda</taxon>
        <taxon>Hexapoda</taxon>
        <taxon>Insecta</taxon>
        <taxon>Pterygota</taxon>
        <taxon>Neoptera</taxon>
        <taxon>Endopterygota</taxon>
        <taxon>Hymenoptera</taxon>
        <taxon>Apocrita</taxon>
        <taxon>Aculeata</taxon>
        <taxon>Apoidea</taxon>
        <taxon>Anthophila</taxon>
        <taxon>Apidae</taxon>
        <taxon>Frieseomelitta</taxon>
    </lineage>
</organism>
<dbReference type="SUPFAM" id="SSF55073">
    <property type="entry name" value="Nucleotide cyclase"/>
    <property type="match status" value="1"/>
</dbReference>
<dbReference type="PANTHER" id="PTHR24264:SF65">
    <property type="entry name" value="SRCR DOMAIN-CONTAINING PROTEIN"/>
    <property type="match status" value="1"/>
</dbReference>
<evidence type="ECO:0000256" key="8">
    <source>
        <dbReference type="ARBA" id="ARBA00022825"/>
    </source>
</evidence>
<dbReference type="CDD" id="cd00190">
    <property type="entry name" value="Tryp_SPc"/>
    <property type="match status" value="4"/>
</dbReference>
<keyword evidence="8 13" id="KW-0720">Serine protease</keyword>
<name>A0A833RU32_9HYME</name>
<evidence type="ECO:0000256" key="5">
    <source>
        <dbReference type="ARBA" id="ARBA00022729"/>
    </source>
</evidence>
<dbReference type="Gene3D" id="6.10.250.780">
    <property type="match status" value="1"/>
</dbReference>